<dbReference type="Pfam" id="PF00089">
    <property type="entry name" value="Trypsin"/>
    <property type="match status" value="2"/>
</dbReference>
<evidence type="ECO:0000259" key="4">
    <source>
        <dbReference type="PROSITE" id="PS50240"/>
    </source>
</evidence>
<feature type="domain" description="Peptidase S1" evidence="4">
    <location>
        <begin position="339"/>
        <end position="572"/>
    </location>
</feature>
<evidence type="ECO:0000313" key="6">
    <source>
        <dbReference type="Proteomes" id="UP000677054"/>
    </source>
</evidence>
<dbReference type="CDD" id="cd00190">
    <property type="entry name" value="Tryp_SPc"/>
    <property type="match status" value="2"/>
</dbReference>
<keyword evidence="3" id="KW-0645">Protease</keyword>
<dbReference type="SMART" id="SM00020">
    <property type="entry name" value="Tryp_SPc"/>
    <property type="match status" value="2"/>
</dbReference>
<reference evidence="5" key="1">
    <citation type="submission" date="2020-11" db="EMBL/GenBank/DDBJ databases">
        <authorList>
            <person name="Tran Van P."/>
        </authorList>
    </citation>
    <scope>NUCLEOTIDE SEQUENCE</scope>
</reference>
<dbReference type="InterPro" id="IPR009003">
    <property type="entry name" value="Peptidase_S1_PA"/>
</dbReference>
<dbReference type="EMBL" id="CAJPEV010001639">
    <property type="protein sequence ID" value="CAG0893648.1"/>
    <property type="molecule type" value="Genomic_DNA"/>
</dbReference>
<evidence type="ECO:0000256" key="3">
    <source>
        <dbReference type="RuleBase" id="RU363034"/>
    </source>
</evidence>
<dbReference type="SUPFAM" id="SSF50494">
    <property type="entry name" value="Trypsin-like serine proteases"/>
    <property type="match status" value="2"/>
</dbReference>
<name>A0A7R9A542_9CRUS</name>
<keyword evidence="6" id="KW-1185">Reference proteome</keyword>
<dbReference type="InterPro" id="IPR051487">
    <property type="entry name" value="Ser/Thr_Proteases_Immune/Dev"/>
</dbReference>
<dbReference type="AlphaFoldDB" id="A0A7R9A542"/>
<dbReference type="OrthoDB" id="5597713at2759"/>
<dbReference type="FunFam" id="2.40.10.10:FF:000068">
    <property type="entry name" value="transmembrane protease serine 2"/>
    <property type="match status" value="2"/>
</dbReference>
<dbReference type="PROSITE" id="PS00135">
    <property type="entry name" value="TRYPSIN_SER"/>
    <property type="match status" value="1"/>
</dbReference>
<keyword evidence="3" id="KW-0378">Hydrolase</keyword>
<dbReference type="Gene3D" id="2.40.10.10">
    <property type="entry name" value="Trypsin-like serine proteases"/>
    <property type="match status" value="2"/>
</dbReference>
<dbReference type="Proteomes" id="UP000677054">
    <property type="component" value="Unassembled WGS sequence"/>
</dbReference>
<evidence type="ECO:0000256" key="1">
    <source>
        <dbReference type="ARBA" id="ARBA00023157"/>
    </source>
</evidence>
<dbReference type="PROSITE" id="PS00134">
    <property type="entry name" value="TRYPSIN_HIS"/>
    <property type="match status" value="1"/>
</dbReference>
<dbReference type="PANTHER" id="PTHR24256">
    <property type="entry name" value="TRYPTASE-RELATED"/>
    <property type="match status" value="1"/>
</dbReference>
<evidence type="ECO:0000313" key="5">
    <source>
        <dbReference type="EMBL" id="CAD7247933.1"/>
    </source>
</evidence>
<organism evidence="5">
    <name type="scientific">Darwinula stevensoni</name>
    <dbReference type="NCBI Taxonomy" id="69355"/>
    <lineage>
        <taxon>Eukaryota</taxon>
        <taxon>Metazoa</taxon>
        <taxon>Ecdysozoa</taxon>
        <taxon>Arthropoda</taxon>
        <taxon>Crustacea</taxon>
        <taxon>Oligostraca</taxon>
        <taxon>Ostracoda</taxon>
        <taxon>Podocopa</taxon>
        <taxon>Podocopida</taxon>
        <taxon>Darwinulocopina</taxon>
        <taxon>Darwinuloidea</taxon>
        <taxon>Darwinulidae</taxon>
        <taxon>Darwinula</taxon>
    </lineage>
</organism>
<dbReference type="InterPro" id="IPR001254">
    <property type="entry name" value="Trypsin_dom"/>
</dbReference>
<dbReference type="PRINTS" id="PR00722">
    <property type="entry name" value="CHYMOTRYPSIN"/>
</dbReference>
<sequence>MSPCESRPFRRDLCYKFGVIGLVTKQKSSFHMAAGMESSPFSLFFLFLVFSASSQCNEYGIAIHCHVQDCGLSQTGKRSSDDTTNTTDFDIDRIIGGIPVTSQRKYPWIAWMGTSQYGFQCTSALINDRYILTAAHCVASDPYATYYVTLGSTTLFQWPAGQSIQIPATAIMHPSYNPQIFENDIALLKLHTPVNFAAYPNIRPICLAGFYPSPYSVVTIAGWGRPSRDSNDISYALMETAVYVMSLQTCQSDWGSHINNNYVCVKTAGRNTCQGDSGGSLMYRTSRGVYATVGVTSFGRDNCSPDVGSVFTSTSQCGVSQTGKRSADTEGGALDFDRVIGGTPVPSQKKYPWMAWMGTGQYNSLCGASLINSRYLITAAHCVARNPSGTYWVTLGSLYKFQWPAGQSYQVTATAIMHPQYNPTSIVNDIALLRLTTPVDFIKYPNIRPICTSALANPPTGSTATIIGWGITQENGNQGSSKLMEAPLTVISQSTCSGWWGGVTSKQICTLTPGRNTCNGDSGGPLMYRTSTGYYQHVGVVSYGSRGCLIKYGAVFTRTSSYMNDFIMKYATDGEWCPAP</sequence>
<dbReference type="InterPro" id="IPR001314">
    <property type="entry name" value="Peptidase_S1A"/>
</dbReference>
<proteinExistence type="inferred from homology"/>
<feature type="domain" description="Peptidase S1" evidence="4">
    <location>
        <begin position="94"/>
        <end position="336"/>
    </location>
</feature>
<dbReference type="InterPro" id="IPR033116">
    <property type="entry name" value="TRYPSIN_SER"/>
</dbReference>
<dbReference type="GO" id="GO:0004252">
    <property type="term" value="F:serine-type endopeptidase activity"/>
    <property type="evidence" value="ECO:0007669"/>
    <property type="project" value="InterPro"/>
</dbReference>
<keyword evidence="1" id="KW-1015">Disulfide bond</keyword>
<dbReference type="InterPro" id="IPR018114">
    <property type="entry name" value="TRYPSIN_HIS"/>
</dbReference>
<keyword evidence="3" id="KW-0720">Serine protease</keyword>
<dbReference type="GO" id="GO:0006508">
    <property type="term" value="P:proteolysis"/>
    <property type="evidence" value="ECO:0007669"/>
    <property type="project" value="UniProtKB-KW"/>
</dbReference>
<gene>
    <name evidence="5" type="ORF">DSTB1V02_LOCUS7757</name>
</gene>
<evidence type="ECO:0000256" key="2">
    <source>
        <dbReference type="ARBA" id="ARBA00024195"/>
    </source>
</evidence>
<accession>A0A7R9A542</accession>
<comment type="similarity">
    <text evidence="2">Belongs to the peptidase S1 family. CLIP subfamily.</text>
</comment>
<protein>
    <recommendedName>
        <fullName evidence="4">Peptidase S1 domain-containing protein</fullName>
    </recommendedName>
</protein>
<dbReference type="PROSITE" id="PS50240">
    <property type="entry name" value="TRYPSIN_DOM"/>
    <property type="match status" value="2"/>
</dbReference>
<dbReference type="InterPro" id="IPR043504">
    <property type="entry name" value="Peptidase_S1_PA_chymotrypsin"/>
</dbReference>
<dbReference type="EMBL" id="LR901156">
    <property type="protein sequence ID" value="CAD7247933.1"/>
    <property type="molecule type" value="Genomic_DNA"/>
</dbReference>